<feature type="compositionally biased region" description="Basic and acidic residues" evidence="1">
    <location>
        <begin position="22"/>
        <end position="32"/>
    </location>
</feature>
<keyword evidence="3" id="KW-1185">Reference proteome</keyword>
<name>A0A4Z2FR47_9TELE</name>
<dbReference type="Proteomes" id="UP000314294">
    <property type="component" value="Unassembled WGS sequence"/>
</dbReference>
<evidence type="ECO:0000313" key="2">
    <source>
        <dbReference type="EMBL" id="TNN42852.1"/>
    </source>
</evidence>
<dbReference type="EMBL" id="SRLO01001007">
    <property type="protein sequence ID" value="TNN42852.1"/>
    <property type="molecule type" value="Genomic_DNA"/>
</dbReference>
<comment type="caution">
    <text evidence="2">The sequence shown here is derived from an EMBL/GenBank/DDBJ whole genome shotgun (WGS) entry which is preliminary data.</text>
</comment>
<gene>
    <name evidence="2" type="ORF">EYF80_046950</name>
</gene>
<dbReference type="AlphaFoldDB" id="A0A4Z2FR47"/>
<evidence type="ECO:0000256" key="1">
    <source>
        <dbReference type="SAM" id="MobiDB-lite"/>
    </source>
</evidence>
<protein>
    <submittedName>
        <fullName evidence="2">Uncharacterized protein</fullName>
    </submittedName>
</protein>
<sequence length="83" mass="9063">MLPATSQPTEDDERQLQPDGRQSVEQEGRDDAAYVTQGGADRHAQSSVFTNTTISKAMVMPRRPMQATTVFNHNMSAGTGEHS</sequence>
<evidence type="ECO:0000313" key="3">
    <source>
        <dbReference type="Proteomes" id="UP000314294"/>
    </source>
</evidence>
<feature type="region of interest" description="Disordered" evidence="1">
    <location>
        <begin position="1"/>
        <end position="47"/>
    </location>
</feature>
<reference evidence="2 3" key="1">
    <citation type="submission" date="2019-03" db="EMBL/GenBank/DDBJ databases">
        <title>First draft genome of Liparis tanakae, snailfish: a comprehensive survey of snailfish specific genes.</title>
        <authorList>
            <person name="Kim W."/>
            <person name="Song I."/>
            <person name="Jeong J.-H."/>
            <person name="Kim D."/>
            <person name="Kim S."/>
            <person name="Ryu S."/>
            <person name="Song J.Y."/>
            <person name="Lee S.K."/>
        </authorList>
    </citation>
    <scope>NUCLEOTIDE SEQUENCE [LARGE SCALE GENOMIC DNA]</scope>
    <source>
        <tissue evidence="2">Muscle</tissue>
    </source>
</reference>
<organism evidence="2 3">
    <name type="scientific">Liparis tanakae</name>
    <name type="common">Tanaka's snailfish</name>
    <dbReference type="NCBI Taxonomy" id="230148"/>
    <lineage>
        <taxon>Eukaryota</taxon>
        <taxon>Metazoa</taxon>
        <taxon>Chordata</taxon>
        <taxon>Craniata</taxon>
        <taxon>Vertebrata</taxon>
        <taxon>Euteleostomi</taxon>
        <taxon>Actinopterygii</taxon>
        <taxon>Neopterygii</taxon>
        <taxon>Teleostei</taxon>
        <taxon>Neoteleostei</taxon>
        <taxon>Acanthomorphata</taxon>
        <taxon>Eupercaria</taxon>
        <taxon>Perciformes</taxon>
        <taxon>Cottioidei</taxon>
        <taxon>Cottales</taxon>
        <taxon>Liparidae</taxon>
        <taxon>Liparis</taxon>
    </lineage>
</organism>
<proteinExistence type="predicted"/>
<accession>A0A4Z2FR47</accession>